<name>A0A820SRD8_9BILA</name>
<keyword evidence="1" id="KW-1133">Transmembrane helix</keyword>
<dbReference type="AlphaFoldDB" id="A0A820SRD8"/>
<sequence length="90" mass="10060">ERNLVARNIFGFASLFSVLPRYKIYESRCKILSEKAISNVTTTITSDCRGQIDEYQLAFALGFGFLNLPAVVIGIFGDFFGPRSLRMVGM</sequence>
<evidence type="ECO:0000313" key="2">
    <source>
        <dbReference type="EMBL" id="CAF4453954.1"/>
    </source>
</evidence>
<reference evidence="2" key="1">
    <citation type="submission" date="2021-02" db="EMBL/GenBank/DDBJ databases">
        <authorList>
            <person name="Nowell W R."/>
        </authorList>
    </citation>
    <scope>NUCLEOTIDE SEQUENCE</scope>
</reference>
<evidence type="ECO:0000256" key="1">
    <source>
        <dbReference type="SAM" id="Phobius"/>
    </source>
</evidence>
<feature type="non-terminal residue" evidence="2">
    <location>
        <position position="1"/>
    </location>
</feature>
<feature type="transmembrane region" description="Helical" evidence="1">
    <location>
        <begin position="57"/>
        <end position="80"/>
    </location>
</feature>
<evidence type="ECO:0000313" key="3">
    <source>
        <dbReference type="Proteomes" id="UP000663868"/>
    </source>
</evidence>
<gene>
    <name evidence="2" type="ORF">KXQ929_LOCUS54119</name>
</gene>
<keyword evidence="1" id="KW-0812">Transmembrane</keyword>
<proteinExistence type="predicted"/>
<dbReference type="EMBL" id="CAJOBB010031883">
    <property type="protein sequence ID" value="CAF4453954.1"/>
    <property type="molecule type" value="Genomic_DNA"/>
</dbReference>
<accession>A0A820SRD8</accession>
<dbReference type="Proteomes" id="UP000663868">
    <property type="component" value="Unassembled WGS sequence"/>
</dbReference>
<organism evidence="2 3">
    <name type="scientific">Adineta steineri</name>
    <dbReference type="NCBI Taxonomy" id="433720"/>
    <lineage>
        <taxon>Eukaryota</taxon>
        <taxon>Metazoa</taxon>
        <taxon>Spiralia</taxon>
        <taxon>Gnathifera</taxon>
        <taxon>Rotifera</taxon>
        <taxon>Eurotatoria</taxon>
        <taxon>Bdelloidea</taxon>
        <taxon>Adinetida</taxon>
        <taxon>Adinetidae</taxon>
        <taxon>Adineta</taxon>
    </lineage>
</organism>
<keyword evidence="1" id="KW-0472">Membrane</keyword>
<comment type="caution">
    <text evidence="2">The sequence shown here is derived from an EMBL/GenBank/DDBJ whole genome shotgun (WGS) entry which is preliminary data.</text>
</comment>
<protein>
    <submittedName>
        <fullName evidence="2">Uncharacterized protein</fullName>
    </submittedName>
</protein>